<feature type="domain" description="Siroheme decarboxylase NirL-like HTH" evidence="9">
    <location>
        <begin position="7"/>
        <end position="52"/>
    </location>
</feature>
<evidence type="ECO:0000256" key="3">
    <source>
        <dbReference type="ARBA" id="ARBA00023457"/>
    </source>
</evidence>
<dbReference type="InterPro" id="IPR050684">
    <property type="entry name" value="HTH-Siroheme_Decarb"/>
</dbReference>
<evidence type="ECO:0000256" key="4">
    <source>
        <dbReference type="ARBA" id="ARBA00023465"/>
    </source>
</evidence>
<keyword evidence="11" id="KW-1185">Reference proteome</keyword>
<dbReference type="Gene3D" id="3.30.70.3460">
    <property type="match status" value="1"/>
</dbReference>
<dbReference type="InterPro" id="IPR040523">
    <property type="entry name" value="AsnC_trans_reg2"/>
</dbReference>
<dbReference type="EMBL" id="CP011412">
    <property type="protein sequence ID" value="AKH20461.1"/>
    <property type="molecule type" value="Genomic_DNA"/>
</dbReference>
<sequence length="158" mass="18123">MVLNEQDYQLIAEIQGGLPLTSHPYAAIGERIGLDEQAVIDRIDTMLTSGVIKRLGIVVRHRELGYTANAMVVWDVPDERLDELGERLGALECITLCYQRPRRLPDWPYNLFCMIHGQERSKVLAYIDRLVESQGLSDIPHKVLFSGRRFKQRGARYQ</sequence>
<evidence type="ECO:0000256" key="6">
    <source>
        <dbReference type="ARBA" id="ARBA00045291"/>
    </source>
</evidence>
<dbReference type="Proteomes" id="UP000034410">
    <property type="component" value="Chromosome"/>
</dbReference>
<dbReference type="InterPro" id="IPR036390">
    <property type="entry name" value="WH_DNA-bd_sf"/>
</dbReference>
<dbReference type="GO" id="GO:0016829">
    <property type="term" value="F:lyase activity"/>
    <property type="evidence" value="ECO:0007669"/>
    <property type="project" value="UniProtKB-KW"/>
</dbReference>
<evidence type="ECO:0000256" key="7">
    <source>
        <dbReference type="ARBA" id="ARBA00048470"/>
    </source>
</evidence>
<evidence type="ECO:0000313" key="11">
    <source>
        <dbReference type="Proteomes" id="UP000034410"/>
    </source>
</evidence>
<dbReference type="KEGG" id="seds:AAY24_08975"/>
<accession>A0A0F7JV58</accession>
<evidence type="ECO:0000313" key="10">
    <source>
        <dbReference type="EMBL" id="AKH20461.1"/>
    </source>
</evidence>
<evidence type="ECO:0000256" key="2">
    <source>
        <dbReference type="ARBA" id="ARBA00023444"/>
    </source>
</evidence>
<dbReference type="AlphaFoldDB" id="A0A0F7JV58"/>
<dbReference type="Pfam" id="PF17805">
    <property type="entry name" value="AsnC_trans_reg2"/>
    <property type="match status" value="1"/>
</dbReference>
<comment type="pathway">
    <text evidence="2">Porphyrin-containing compound metabolism.</text>
</comment>
<evidence type="ECO:0000256" key="1">
    <source>
        <dbReference type="ARBA" id="ARBA00023239"/>
    </source>
</evidence>
<dbReference type="InterPro" id="IPR053953">
    <property type="entry name" value="NirdL-like_HTH"/>
</dbReference>
<dbReference type="PANTHER" id="PTHR43413">
    <property type="entry name" value="TRANSCRIPTIONAL REGULATOR, ASNC FAMILY"/>
    <property type="match status" value="1"/>
</dbReference>
<reference evidence="10 11" key="1">
    <citation type="journal article" date="2015" name="Genome Announc.">
        <title>Complete Genome Sequence of Sedimenticola thiotaurini Strain SIP-G1, a Polyphosphate- and Polyhydroxyalkanoate-Accumulating Sulfur-Oxidizing Gammaproteobacterium Isolated from Salt Marsh Sediments.</title>
        <authorList>
            <person name="Flood B.E."/>
            <person name="Jones D.S."/>
            <person name="Bailey J.V."/>
        </authorList>
    </citation>
    <scope>NUCLEOTIDE SEQUENCE [LARGE SCALE GENOMIC DNA]</scope>
    <source>
        <strain evidence="10 11">SIP-G1</strain>
    </source>
</reference>
<comment type="similarity">
    <text evidence="3">Belongs to the Ahb/Nir family.</text>
</comment>
<dbReference type="EC" id="4.1.1.111" evidence="5"/>
<name>A0A0F7JV58_9GAMM</name>
<dbReference type="RefSeq" id="WP_046859396.1">
    <property type="nucleotide sequence ID" value="NZ_CP011412.1"/>
</dbReference>
<dbReference type="Pfam" id="PF22451">
    <property type="entry name" value="NirdL-like_HTH"/>
    <property type="match status" value="1"/>
</dbReference>
<keyword evidence="1" id="KW-0456">Lyase</keyword>
<proteinExistence type="inferred from homology"/>
<evidence type="ECO:0000259" key="9">
    <source>
        <dbReference type="Pfam" id="PF22451"/>
    </source>
</evidence>
<evidence type="ECO:0000256" key="5">
    <source>
        <dbReference type="ARBA" id="ARBA00023471"/>
    </source>
</evidence>
<gene>
    <name evidence="10" type="ORF">AAY24_08975</name>
</gene>
<comment type="subunit">
    <text evidence="4">Probably forms a complex composed of NirD, NirL, NirG and NirH. All proteins are required for the total conversion of siroheme to didecarboxysiroheme.</text>
</comment>
<comment type="catalytic activity">
    <reaction evidence="7">
        <text>siroheme + 2 H(+) = 12,18-didecarboxysiroheme + 2 CO2</text>
        <dbReference type="Rhea" id="RHEA:19093"/>
        <dbReference type="ChEBI" id="CHEBI:15378"/>
        <dbReference type="ChEBI" id="CHEBI:16526"/>
        <dbReference type="ChEBI" id="CHEBI:60052"/>
        <dbReference type="ChEBI" id="CHEBI:140497"/>
        <dbReference type="EC" id="4.1.1.111"/>
    </reaction>
</comment>
<protein>
    <recommendedName>
        <fullName evidence="5">siroheme decarboxylase</fullName>
        <ecNumber evidence="5">4.1.1.111</ecNumber>
    </recommendedName>
</protein>
<feature type="domain" description="Siroheme decarboxylase AsnC-like ligand binding" evidence="8">
    <location>
        <begin position="64"/>
        <end position="151"/>
    </location>
</feature>
<dbReference type="OrthoDB" id="5568033at2"/>
<organism evidence="10 11">
    <name type="scientific">Sedimenticola thiotaurini</name>
    <dbReference type="NCBI Taxonomy" id="1543721"/>
    <lineage>
        <taxon>Bacteria</taxon>
        <taxon>Pseudomonadati</taxon>
        <taxon>Pseudomonadota</taxon>
        <taxon>Gammaproteobacteria</taxon>
        <taxon>Chromatiales</taxon>
        <taxon>Sedimenticolaceae</taxon>
        <taxon>Sedimenticola</taxon>
    </lineage>
</organism>
<evidence type="ECO:0000259" key="8">
    <source>
        <dbReference type="Pfam" id="PF17805"/>
    </source>
</evidence>
<dbReference type="PANTHER" id="PTHR43413:SF1">
    <property type="entry name" value="SIROHEME DECARBOXYLASE NIRL SUBUNIT"/>
    <property type="match status" value="1"/>
</dbReference>
<comment type="function">
    <text evidence="6">Involved in heme d1 biosynthesis. Catalyzes the decarboxylation of siroheme into didecarboxysiroheme.</text>
</comment>
<dbReference type="SUPFAM" id="SSF46785">
    <property type="entry name" value="Winged helix' DNA-binding domain"/>
    <property type="match status" value="1"/>
</dbReference>